<evidence type="ECO:0000256" key="1">
    <source>
        <dbReference type="SAM" id="MobiDB-lite"/>
    </source>
</evidence>
<dbReference type="EMBL" id="LIAE01006927">
    <property type="protein sequence ID" value="PAV83762.1"/>
    <property type="molecule type" value="Genomic_DNA"/>
</dbReference>
<keyword evidence="2" id="KW-0812">Transmembrane</keyword>
<dbReference type="Proteomes" id="UP000218231">
    <property type="component" value="Unassembled WGS sequence"/>
</dbReference>
<sequence>MEIGNESFTKPKETVQEKSKLTNDQAGSKQTKKQSANENSNRKEKKSSEKTRNQKDALGWIFCTISENSIIAEIAQIEAILWKDSFSKKNNKEYECEFEVAKQLSRIRKHHSNSEERILKMLLAQDDFVLRHTKQIERLRKDLICKTTKLSNIDGDFRNQINLQEAVYYVMVEEVEDEAQDALSKSLSQDRDTVIHFYFFQCVSLPVISSSLASNHFWVVIILSTFYWPVFWIMTFFVISTSFGTLITEYKDKKVDNSTRNNEPASTNKLE</sequence>
<feature type="transmembrane region" description="Helical" evidence="2">
    <location>
        <begin position="226"/>
        <end position="247"/>
    </location>
</feature>
<name>A0A2A2LC45_9BILA</name>
<evidence type="ECO:0000313" key="4">
    <source>
        <dbReference type="Proteomes" id="UP000218231"/>
    </source>
</evidence>
<reference evidence="3 4" key="1">
    <citation type="journal article" date="2017" name="Curr. Biol.">
        <title>Genome architecture and evolution of a unichromosomal asexual nematode.</title>
        <authorList>
            <person name="Fradin H."/>
            <person name="Zegar C."/>
            <person name="Gutwein M."/>
            <person name="Lucas J."/>
            <person name="Kovtun M."/>
            <person name="Corcoran D."/>
            <person name="Baugh L.R."/>
            <person name="Kiontke K."/>
            <person name="Gunsalus K."/>
            <person name="Fitch D.H."/>
            <person name="Piano F."/>
        </authorList>
    </citation>
    <scope>NUCLEOTIDE SEQUENCE [LARGE SCALE GENOMIC DNA]</scope>
    <source>
        <strain evidence="3">PF1309</strain>
    </source>
</reference>
<gene>
    <name evidence="3" type="ORF">WR25_04793</name>
</gene>
<feature type="compositionally biased region" description="Basic and acidic residues" evidence="1">
    <location>
        <begin position="9"/>
        <end position="21"/>
    </location>
</feature>
<protein>
    <submittedName>
        <fullName evidence="3">Uncharacterized protein</fullName>
    </submittedName>
</protein>
<accession>A0A2A2LC45</accession>
<keyword evidence="2" id="KW-0472">Membrane</keyword>
<proteinExistence type="predicted"/>
<keyword evidence="4" id="KW-1185">Reference proteome</keyword>
<evidence type="ECO:0000256" key="2">
    <source>
        <dbReference type="SAM" id="Phobius"/>
    </source>
</evidence>
<evidence type="ECO:0000313" key="3">
    <source>
        <dbReference type="EMBL" id="PAV83762.1"/>
    </source>
</evidence>
<feature type="compositionally biased region" description="Polar residues" evidence="1">
    <location>
        <begin position="22"/>
        <end position="36"/>
    </location>
</feature>
<feature type="compositionally biased region" description="Basic and acidic residues" evidence="1">
    <location>
        <begin position="40"/>
        <end position="51"/>
    </location>
</feature>
<comment type="caution">
    <text evidence="3">The sequence shown here is derived from an EMBL/GenBank/DDBJ whole genome shotgun (WGS) entry which is preliminary data.</text>
</comment>
<organism evidence="3 4">
    <name type="scientific">Diploscapter pachys</name>
    <dbReference type="NCBI Taxonomy" id="2018661"/>
    <lineage>
        <taxon>Eukaryota</taxon>
        <taxon>Metazoa</taxon>
        <taxon>Ecdysozoa</taxon>
        <taxon>Nematoda</taxon>
        <taxon>Chromadorea</taxon>
        <taxon>Rhabditida</taxon>
        <taxon>Rhabditina</taxon>
        <taxon>Rhabditomorpha</taxon>
        <taxon>Rhabditoidea</taxon>
        <taxon>Rhabditidae</taxon>
        <taxon>Diploscapter</taxon>
    </lineage>
</organism>
<feature type="region of interest" description="Disordered" evidence="1">
    <location>
        <begin position="1"/>
        <end position="51"/>
    </location>
</feature>
<keyword evidence="2" id="KW-1133">Transmembrane helix</keyword>
<dbReference type="AlphaFoldDB" id="A0A2A2LC45"/>